<sequence length="300" mass="35059">MTRSDQEVRQLNYREINPSIHWARRQSVQKTPGMTRRLYDFEMMYVYDGEMIVHYPETGEKLRFLPGDLLFLHAAEPHCIEISSTEGARLIGIHFDFYNEFEISHELFMVVDEERVHADRFCLMPVGIDGERIYAARYEAVPDEIVGWMERISEEFTSEKPGFEMVCKGAMIVLLAALARLQPKPARSVPQAYQDALRSLTGEMSARMAFPWTVSLMAARLSVSEDHFIRLFKEQYGTTPSQYVRRLRHQEAKRCLRETDLKIERVGLLVGYEDLHHFSHAFKKWQGVSPREYRKMSSLL</sequence>
<dbReference type="Gene3D" id="1.10.10.60">
    <property type="entry name" value="Homeodomain-like"/>
    <property type="match status" value="2"/>
</dbReference>
<dbReference type="PANTHER" id="PTHR46796:SF13">
    <property type="entry name" value="HTH-TYPE TRANSCRIPTIONAL ACTIVATOR RHAS"/>
    <property type="match status" value="1"/>
</dbReference>
<dbReference type="InterPro" id="IPR009057">
    <property type="entry name" value="Homeodomain-like_sf"/>
</dbReference>
<feature type="domain" description="HTH araC/xylS-type" evidence="5">
    <location>
        <begin position="198"/>
        <end position="296"/>
    </location>
</feature>
<dbReference type="GO" id="GO:0043565">
    <property type="term" value="F:sequence-specific DNA binding"/>
    <property type="evidence" value="ECO:0007669"/>
    <property type="project" value="InterPro"/>
</dbReference>
<accession>A0A3D9JQA5</accession>
<reference evidence="6 7" key="1">
    <citation type="submission" date="2018-07" db="EMBL/GenBank/DDBJ databases">
        <title>Genomic Encyclopedia of Type Strains, Phase III (KMG-III): the genomes of soil and plant-associated and newly described type strains.</title>
        <authorList>
            <person name="Whitman W."/>
        </authorList>
    </citation>
    <scope>NUCLEOTIDE SEQUENCE [LARGE SCALE GENOMIC DNA]</scope>
    <source>
        <strain evidence="6 7">CECT 7287</strain>
    </source>
</reference>
<comment type="caution">
    <text evidence="6">The sequence shown here is derived from an EMBL/GenBank/DDBJ whole genome shotgun (WGS) entry which is preliminary data.</text>
</comment>
<evidence type="ECO:0000259" key="5">
    <source>
        <dbReference type="PROSITE" id="PS01124"/>
    </source>
</evidence>
<proteinExistence type="predicted"/>
<dbReference type="SMART" id="SM00342">
    <property type="entry name" value="HTH_ARAC"/>
    <property type="match status" value="1"/>
</dbReference>
<keyword evidence="2" id="KW-0805">Transcription regulation</keyword>
<dbReference type="EMBL" id="QRDZ01000012">
    <property type="protein sequence ID" value="RED76303.1"/>
    <property type="molecule type" value="Genomic_DNA"/>
</dbReference>
<dbReference type="Proteomes" id="UP000256977">
    <property type="component" value="Unassembled WGS sequence"/>
</dbReference>
<evidence type="ECO:0000313" key="7">
    <source>
        <dbReference type="Proteomes" id="UP000256977"/>
    </source>
</evidence>
<evidence type="ECO:0000256" key="2">
    <source>
        <dbReference type="ARBA" id="ARBA00023015"/>
    </source>
</evidence>
<dbReference type="InterPro" id="IPR037923">
    <property type="entry name" value="HTH-like"/>
</dbReference>
<dbReference type="PRINTS" id="PR00032">
    <property type="entry name" value="HTHARAC"/>
</dbReference>
<dbReference type="PANTHER" id="PTHR46796">
    <property type="entry name" value="HTH-TYPE TRANSCRIPTIONAL ACTIVATOR RHAS-RELATED"/>
    <property type="match status" value="1"/>
</dbReference>
<keyword evidence="1" id="KW-0963">Cytoplasm</keyword>
<dbReference type="InterPro" id="IPR014710">
    <property type="entry name" value="RmlC-like_jellyroll"/>
</dbReference>
<evidence type="ECO:0000256" key="4">
    <source>
        <dbReference type="ARBA" id="ARBA00023163"/>
    </source>
</evidence>
<keyword evidence="7" id="KW-1185">Reference proteome</keyword>
<dbReference type="GO" id="GO:0003700">
    <property type="term" value="F:DNA-binding transcription factor activity"/>
    <property type="evidence" value="ECO:0007669"/>
    <property type="project" value="InterPro"/>
</dbReference>
<dbReference type="SUPFAM" id="SSF51215">
    <property type="entry name" value="Regulatory protein AraC"/>
    <property type="match status" value="1"/>
</dbReference>
<name>A0A3D9JQA5_9BACL</name>
<dbReference type="InterPro" id="IPR020449">
    <property type="entry name" value="Tscrpt_reg_AraC-type_HTH"/>
</dbReference>
<dbReference type="SUPFAM" id="SSF46689">
    <property type="entry name" value="Homeodomain-like"/>
    <property type="match status" value="2"/>
</dbReference>
<dbReference type="PROSITE" id="PS01124">
    <property type="entry name" value="HTH_ARAC_FAMILY_2"/>
    <property type="match status" value="1"/>
</dbReference>
<gene>
    <name evidence="6" type="ORF">DFP98_11220</name>
</gene>
<dbReference type="Gene3D" id="2.60.120.10">
    <property type="entry name" value="Jelly Rolls"/>
    <property type="match status" value="1"/>
</dbReference>
<evidence type="ECO:0000256" key="1">
    <source>
        <dbReference type="ARBA" id="ARBA00022490"/>
    </source>
</evidence>
<evidence type="ECO:0000313" key="6">
    <source>
        <dbReference type="EMBL" id="RED76303.1"/>
    </source>
</evidence>
<dbReference type="AlphaFoldDB" id="A0A3D9JQA5"/>
<dbReference type="OrthoDB" id="625043at2"/>
<evidence type="ECO:0000256" key="3">
    <source>
        <dbReference type="ARBA" id="ARBA00023125"/>
    </source>
</evidence>
<dbReference type="InterPro" id="IPR050204">
    <property type="entry name" value="AraC_XylS_family_regulators"/>
</dbReference>
<keyword evidence="4" id="KW-0804">Transcription</keyword>
<keyword evidence="3 6" id="KW-0238">DNA-binding</keyword>
<dbReference type="Pfam" id="PF12833">
    <property type="entry name" value="HTH_18"/>
    <property type="match status" value="1"/>
</dbReference>
<dbReference type="InterPro" id="IPR018060">
    <property type="entry name" value="HTH_AraC"/>
</dbReference>
<protein>
    <submittedName>
        <fullName evidence="6">AraC-like DNA-binding protein</fullName>
    </submittedName>
</protein>
<dbReference type="RefSeq" id="WP_116061604.1">
    <property type="nucleotide sequence ID" value="NZ_QRDZ01000012.1"/>
</dbReference>
<organism evidence="6 7">
    <name type="scientific">Cohnella phaseoli</name>
    <dbReference type="NCBI Taxonomy" id="456490"/>
    <lineage>
        <taxon>Bacteria</taxon>
        <taxon>Bacillati</taxon>
        <taxon>Bacillota</taxon>
        <taxon>Bacilli</taxon>
        <taxon>Bacillales</taxon>
        <taxon>Paenibacillaceae</taxon>
        <taxon>Cohnella</taxon>
    </lineage>
</organism>